<dbReference type="Proteomes" id="UP000681722">
    <property type="component" value="Unassembled WGS sequence"/>
</dbReference>
<dbReference type="AlphaFoldDB" id="A0A816G6M7"/>
<keyword evidence="1" id="KW-0472">Membrane</keyword>
<keyword evidence="4" id="KW-1185">Reference proteome</keyword>
<feature type="non-terminal residue" evidence="2">
    <location>
        <position position="1"/>
    </location>
</feature>
<sequence>KYNQRPLITKNKNNNLFSIEDGYNKQSEENSNFISRLKTKVFNRPSRQRLEESTPNKLEDKTRTLPHWTIYIAWTLVILSILTCSFFVILYSMEWGKTRSNEWLTTMMLSFGQSILVIDPLKVLFSYFS</sequence>
<comment type="caution">
    <text evidence="2">The sequence shown here is derived from an EMBL/GenBank/DDBJ whole genome shotgun (WGS) entry which is preliminary data.</text>
</comment>
<feature type="transmembrane region" description="Helical" evidence="1">
    <location>
        <begin position="103"/>
        <end position="128"/>
    </location>
</feature>
<protein>
    <submittedName>
        <fullName evidence="2">Uncharacterized protein</fullName>
    </submittedName>
</protein>
<keyword evidence="1" id="KW-1133">Transmembrane helix</keyword>
<name>A0A816G6M7_9BILA</name>
<dbReference type="EMBL" id="CAJNOQ010061020">
    <property type="protein sequence ID" value="CAF1671167.1"/>
    <property type="molecule type" value="Genomic_DNA"/>
</dbReference>
<dbReference type="InterPro" id="IPR051223">
    <property type="entry name" value="Polycystin"/>
</dbReference>
<dbReference type="GO" id="GO:0050982">
    <property type="term" value="P:detection of mechanical stimulus"/>
    <property type="evidence" value="ECO:0007669"/>
    <property type="project" value="TreeGrafter"/>
</dbReference>
<keyword evidence="1" id="KW-0812">Transmembrane</keyword>
<dbReference type="PANTHER" id="PTHR10877">
    <property type="entry name" value="POLYCYSTIN FAMILY MEMBER"/>
    <property type="match status" value="1"/>
</dbReference>
<reference evidence="2" key="1">
    <citation type="submission" date="2021-02" db="EMBL/GenBank/DDBJ databases">
        <authorList>
            <person name="Nowell W R."/>
        </authorList>
    </citation>
    <scope>NUCLEOTIDE SEQUENCE</scope>
</reference>
<evidence type="ECO:0000313" key="3">
    <source>
        <dbReference type="EMBL" id="CAF4645655.1"/>
    </source>
</evidence>
<evidence type="ECO:0000313" key="2">
    <source>
        <dbReference type="EMBL" id="CAF1671167.1"/>
    </source>
</evidence>
<dbReference type="EMBL" id="CAJOBC010140952">
    <property type="protein sequence ID" value="CAF4645655.1"/>
    <property type="molecule type" value="Genomic_DNA"/>
</dbReference>
<accession>A0A816G6M7</accession>
<evidence type="ECO:0000256" key="1">
    <source>
        <dbReference type="SAM" id="Phobius"/>
    </source>
</evidence>
<dbReference type="PANTHER" id="PTHR10877:SF194">
    <property type="entry name" value="LOCATION OF VULVA DEFECTIVE 1"/>
    <property type="match status" value="1"/>
</dbReference>
<dbReference type="OrthoDB" id="6156305at2759"/>
<dbReference type="GO" id="GO:0016020">
    <property type="term" value="C:membrane"/>
    <property type="evidence" value="ECO:0007669"/>
    <property type="project" value="TreeGrafter"/>
</dbReference>
<dbReference type="Proteomes" id="UP000663829">
    <property type="component" value="Unassembled WGS sequence"/>
</dbReference>
<feature type="transmembrane region" description="Helical" evidence="1">
    <location>
        <begin position="68"/>
        <end position="91"/>
    </location>
</feature>
<organism evidence="2 4">
    <name type="scientific">Didymodactylos carnosus</name>
    <dbReference type="NCBI Taxonomy" id="1234261"/>
    <lineage>
        <taxon>Eukaryota</taxon>
        <taxon>Metazoa</taxon>
        <taxon>Spiralia</taxon>
        <taxon>Gnathifera</taxon>
        <taxon>Rotifera</taxon>
        <taxon>Eurotatoria</taxon>
        <taxon>Bdelloidea</taxon>
        <taxon>Philodinida</taxon>
        <taxon>Philodinidae</taxon>
        <taxon>Didymodactylos</taxon>
    </lineage>
</organism>
<proteinExistence type="predicted"/>
<gene>
    <name evidence="2" type="ORF">GPM918_LOCUS46323</name>
    <name evidence="3" type="ORF">SRO942_LOCUS50260</name>
</gene>
<dbReference type="GO" id="GO:0005262">
    <property type="term" value="F:calcium channel activity"/>
    <property type="evidence" value="ECO:0007669"/>
    <property type="project" value="TreeGrafter"/>
</dbReference>
<evidence type="ECO:0000313" key="4">
    <source>
        <dbReference type="Proteomes" id="UP000663829"/>
    </source>
</evidence>